<dbReference type="GO" id="GO:0005840">
    <property type="term" value="C:ribosome"/>
    <property type="evidence" value="ECO:0007669"/>
    <property type="project" value="UniProtKB-KW"/>
</dbReference>
<evidence type="ECO:0000256" key="1">
    <source>
        <dbReference type="ARBA" id="ARBA00006471"/>
    </source>
</evidence>
<dbReference type="GO" id="GO:0003735">
    <property type="term" value="F:structural constituent of ribosome"/>
    <property type="evidence" value="ECO:0007669"/>
    <property type="project" value="InterPro"/>
</dbReference>
<reference evidence="6 7" key="1">
    <citation type="journal article" date="2015" name="Nature">
        <title>rRNA introns, odd ribosomes, and small enigmatic genomes across a large radiation of phyla.</title>
        <authorList>
            <person name="Brown C.T."/>
            <person name="Hug L.A."/>
            <person name="Thomas B.C."/>
            <person name="Sharon I."/>
            <person name="Castelle C.J."/>
            <person name="Singh A."/>
            <person name="Wilkins M.J."/>
            <person name="Williams K.H."/>
            <person name="Banfield J.F."/>
        </authorList>
    </citation>
    <scope>NUCLEOTIDE SEQUENCE [LARGE SCALE GENOMIC DNA]</scope>
</reference>
<protein>
    <recommendedName>
        <fullName evidence="4 5">Small ribosomal subunit protein uS8</fullName>
    </recommendedName>
</protein>
<comment type="caution">
    <text evidence="6">The sequence shown here is derived from an EMBL/GenBank/DDBJ whole genome shotgun (WGS) entry which is preliminary data.</text>
</comment>
<dbReference type="AlphaFoldDB" id="A0A0G0DXC5"/>
<dbReference type="PATRIC" id="fig|1618434.3.peg.161"/>
<dbReference type="PANTHER" id="PTHR11758">
    <property type="entry name" value="40S RIBOSOMAL PROTEIN S15A"/>
    <property type="match status" value="1"/>
</dbReference>
<dbReference type="GO" id="GO:0019843">
    <property type="term" value="F:rRNA binding"/>
    <property type="evidence" value="ECO:0007669"/>
    <property type="project" value="UniProtKB-UniRule"/>
</dbReference>
<evidence type="ECO:0000256" key="3">
    <source>
        <dbReference type="ARBA" id="ARBA00023274"/>
    </source>
</evidence>
<dbReference type="GO" id="GO:1990904">
    <property type="term" value="C:ribonucleoprotein complex"/>
    <property type="evidence" value="ECO:0007669"/>
    <property type="project" value="UniProtKB-KW"/>
</dbReference>
<evidence type="ECO:0000256" key="5">
    <source>
        <dbReference type="HAMAP-Rule" id="MF_01302"/>
    </source>
</evidence>
<proteinExistence type="inferred from homology"/>
<dbReference type="HAMAP" id="MF_01302_B">
    <property type="entry name" value="Ribosomal_uS8_B"/>
    <property type="match status" value="1"/>
</dbReference>
<dbReference type="InterPro" id="IPR000630">
    <property type="entry name" value="Ribosomal_uS8"/>
</dbReference>
<comment type="similarity">
    <text evidence="1 5">Belongs to the universal ribosomal protein uS8 family.</text>
</comment>
<dbReference type="FunFam" id="3.30.1490.10:FF:000001">
    <property type="entry name" value="30S ribosomal protein S8"/>
    <property type="match status" value="1"/>
</dbReference>
<dbReference type="NCBIfam" id="NF001109">
    <property type="entry name" value="PRK00136.1"/>
    <property type="match status" value="1"/>
</dbReference>
<comment type="function">
    <text evidence="5">One of the primary rRNA binding proteins, it binds directly to 16S rRNA central domain where it helps coordinate assembly of the platform of the 30S subunit.</text>
</comment>
<dbReference type="InterPro" id="IPR035987">
    <property type="entry name" value="Ribosomal_uS8_sf"/>
</dbReference>
<evidence type="ECO:0000313" key="7">
    <source>
        <dbReference type="Proteomes" id="UP000034176"/>
    </source>
</evidence>
<gene>
    <name evidence="5" type="primary">rpsH</name>
    <name evidence="6" type="ORF">UR52_C0002G0040</name>
</gene>
<name>A0A0G0DXC5_9BACT</name>
<accession>A0A0G0DXC5</accession>
<dbReference type="GO" id="GO:0005737">
    <property type="term" value="C:cytoplasm"/>
    <property type="evidence" value="ECO:0007669"/>
    <property type="project" value="UniProtKB-ARBA"/>
</dbReference>
<evidence type="ECO:0000313" key="6">
    <source>
        <dbReference type="EMBL" id="KKP59812.1"/>
    </source>
</evidence>
<dbReference type="STRING" id="1618434.UR52_C0002G0040"/>
<dbReference type="GO" id="GO:0006412">
    <property type="term" value="P:translation"/>
    <property type="evidence" value="ECO:0007669"/>
    <property type="project" value="UniProtKB-UniRule"/>
</dbReference>
<sequence length="129" mass="14457">MSLSDPLGDMIARIKNGYMARKIDVEIPYSGVKEALALVLKRYKYVGEVATNESKRKFTIKLLYNQSKPAITEISRISKPGLRQYAGIRDLGKFQSGLGFLILSTPKGIKTHIEAKKEKVGGELICRIW</sequence>
<dbReference type="Pfam" id="PF00410">
    <property type="entry name" value="Ribosomal_S8"/>
    <property type="match status" value="1"/>
</dbReference>
<keyword evidence="5" id="KW-0699">rRNA-binding</keyword>
<keyword evidence="5" id="KW-0694">RNA-binding</keyword>
<dbReference type="Proteomes" id="UP000034176">
    <property type="component" value="Unassembled WGS sequence"/>
</dbReference>
<comment type="subunit">
    <text evidence="5">Part of the 30S ribosomal subunit. Contacts proteins S5 and S12.</text>
</comment>
<dbReference type="SUPFAM" id="SSF56047">
    <property type="entry name" value="Ribosomal protein S8"/>
    <property type="match status" value="1"/>
</dbReference>
<dbReference type="EMBL" id="LBPN01000002">
    <property type="protein sequence ID" value="KKP59812.1"/>
    <property type="molecule type" value="Genomic_DNA"/>
</dbReference>
<evidence type="ECO:0000256" key="4">
    <source>
        <dbReference type="ARBA" id="ARBA00035258"/>
    </source>
</evidence>
<organism evidence="6 7">
    <name type="scientific">Candidatus Gottesmanbacteria bacterium GW2011_GWA1_34_13</name>
    <dbReference type="NCBI Taxonomy" id="1618434"/>
    <lineage>
        <taxon>Bacteria</taxon>
        <taxon>Candidatus Gottesmaniibacteriota</taxon>
    </lineage>
</organism>
<evidence type="ECO:0000256" key="2">
    <source>
        <dbReference type="ARBA" id="ARBA00022980"/>
    </source>
</evidence>
<dbReference type="Gene3D" id="3.30.1490.10">
    <property type="match status" value="1"/>
</dbReference>
<keyword evidence="3 5" id="KW-0687">Ribonucleoprotein</keyword>
<keyword evidence="2 5" id="KW-0689">Ribosomal protein</keyword>
<dbReference type="Gene3D" id="3.30.1370.30">
    <property type="match status" value="1"/>
</dbReference>